<dbReference type="Proteomes" id="UP000240608">
    <property type="component" value="Unassembled WGS sequence"/>
</dbReference>
<accession>A0A2T4DPI0</accession>
<name>A0A2T4DPI0_9BACT</name>
<gene>
    <name evidence="2" type="ORF">C9994_10440</name>
</gene>
<sequence length="170" mass="19580">MRFCLIILFAIGSICCFAQEQNNQGHIEDFIPSELEILDTNESDINEDGTPDAIVVCYIDGSDVRPVFVFFGIDNGKYILKGSNDNIADEHYVNIAVTRNYFTIENRAGTQANYSMLNHTFKVVKNDILFHRYDDIVYEVIDWDEEPEMNHMTTIRAAEFGNPTFITYRK</sequence>
<feature type="chain" id="PRO_5015418262" evidence="1">
    <location>
        <begin position="19"/>
        <end position="170"/>
    </location>
</feature>
<reference evidence="2 3" key="1">
    <citation type="submission" date="2018-03" db="EMBL/GenBank/DDBJ databases">
        <title>Cross-interface Injection: A General Nanoliter Liquid Handling Method Applied to Single Cells Genome Amplification Automated Nanoliter Liquid Handling Applied to Single Cell Multiple Displacement Amplification.</title>
        <authorList>
            <person name="Yun J."/>
            <person name="Xu P."/>
            <person name="Xu J."/>
            <person name="Dai X."/>
            <person name="Wang Y."/>
            <person name="Zheng X."/>
            <person name="Cao C."/>
            <person name="Yi Q."/>
            <person name="Zhu Y."/>
            <person name="Wang L."/>
            <person name="Dong Z."/>
            <person name="Huang Y."/>
            <person name="Huang L."/>
            <person name="Du W."/>
        </authorList>
    </citation>
    <scope>NUCLEOTIDE SEQUENCE [LARGE SCALE GENOMIC DNA]</scope>
    <source>
        <strain evidence="2 3">Z-D1-2</strain>
    </source>
</reference>
<comment type="caution">
    <text evidence="2">The sequence shown here is derived from an EMBL/GenBank/DDBJ whole genome shotgun (WGS) entry which is preliminary data.</text>
</comment>
<dbReference type="EMBL" id="PYVU01000090">
    <property type="protein sequence ID" value="PTB95731.1"/>
    <property type="molecule type" value="Genomic_DNA"/>
</dbReference>
<keyword evidence="1" id="KW-0732">Signal</keyword>
<protein>
    <submittedName>
        <fullName evidence="2">Uncharacterized protein</fullName>
    </submittedName>
</protein>
<feature type="signal peptide" evidence="1">
    <location>
        <begin position="1"/>
        <end position="18"/>
    </location>
</feature>
<organism evidence="2 3">
    <name type="scientific">Marivirga lumbricoides</name>
    <dbReference type="NCBI Taxonomy" id="1046115"/>
    <lineage>
        <taxon>Bacteria</taxon>
        <taxon>Pseudomonadati</taxon>
        <taxon>Bacteroidota</taxon>
        <taxon>Cytophagia</taxon>
        <taxon>Cytophagales</taxon>
        <taxon>Marivirgaceae</taxon>
        <taxon>Marivirga</taxon>
    </lineage>
</organism>
<evidence type="ECO:0000313" key="3">
    <source>
        <dbReference type="Proteomes" id="UP000240608"/>
    </source>
</evidence>
<dbReference type="AlphaFoldDB" id="A0A2T4DPI0"/>
<proteinExistence type="predicted"/>
<evidence type="ECO:0000256" key="1">
    <source>
        <dbReference type="SAM" id="SignalP"/>
    </source>
</evidence>
<evidence type="ECO:0000313" key="2">
    <source>
        <dbReference type="EMBL" id="PTB95731.1"/>
    </source>
</evidence>